<dbReference type="EMBL" id="AP019799">
    <property type="protein sequence ID" value="BBL90414.1"/>
    <property type="molecule type" value="Genomic_DNA"/>
</dbReference>
<name>A0A510I9J8_9VIBR</name>
<gene>
    <name evidence="1" type="ORF">VroAM7_30670</name>
</gene>
<proteinExistence type="predicted"/>
<dbReference type="AlphaFoldDB" id="A0A510I9J8"/>
<organism evidence="1 2">
    <name type="scientific">Vibrio rotiferianus</name>
    <dbReference type="NCBI Taxonomy" id="190895"/>
    <lineage>
        <taxon>Bacteria</taxon>
        <taxon>Pseudomonadati</taxon>
        <taxon>Pseudomonadota</taxon>
        <taxon>Gammaproteobacteria</taxon>
        <taxon>Vibrionales</taxon>
        <taxon>Vibrionaceae</taxon>
        <taxon>Vibrio</taxon>
    </lineage>
</organism>
<accession>A0A510I9J8</accession>
<sequence>MCVGLLSIGSFALQAFALRTGRVTTKAKGEIREPKLTLKHNGIDIRLLPEGGACVY</sequence>
<dbReference type="Proteomes" id="UP000315115">
    <property type="component" value="Chromosome 2"/>
</dbReference>
<evidence type="ECO:0000313" key="2">
    <source>
        <dbReference type="Proteomes" id="UP000315115"/>
    </source>
</evidence>
<protein>
    <submittedName>
        <fullName evidence="1">Uncharacterized protein</fullName>
    </submittedName>
</protein>
<evidence type="ECO:0000313" key="1">
    <source>
        <dbReference type="EMBL" id="BBL90414.1"/>
    </source>
</evidence>
<reference evidence="2" key="1">
    <citation type="submission" date="2019-07" db="EMBL/GenBank/DDBJ databases">
        <title>Complete Genome Sequences of Vibrion rotiferianus strain AM7.</title>
        <authorList>
            <person name="Miyazaki K."/>
            <person name="Wiseschart A."/>
            <person name="Pootanakit K."/>
            <person name="Ishimori K."/>
            <person name="Kitahara K."/>
        </authorList>
    </citation>
    <scope>NUCLEOTIDE SEQUENCE [LARGE SCALE GENOMIC DNA]</scope>
    <source>
        <strain evidence="2">AM7</strain>
    </source>
</reference>